<keyword evidence="1" id="KW-0812">Transmembrane</keyword>
<reference evidence="2 3" key="1">
    <citation type="submission" date="2016-07" db="EMBL/GenBank/DDBJ databases">
        <title>Revisiting the Taxonomy of the Elizabethkingia Genus based on Whole-Genome Sequencing, Optical Mapping, and MALDI-TOF.</title>
        <authorList>
            <person name="Nicholson A.C."/>
        </authorList>
    </citation>
    <scope>NUCLEOTIDE SEQUENCE [LARGE SCALE GENOMIC DNA]</scope>
    <source>
        <strain evidence="2 3">C1558</strain>
    </source>
</reference>
<dbReference type="EMBL" id="MBDS01000001">
    <property type="protein sequence ID" value="OPB94527.1"/>
    <property type="molecule type" value="Genomic_DNA"/>
</dbReference>
<organism evidence="2 3">
    <name type="scientific">Elizabethkingia ursingii</name>
    <dbReference type="NCBI Taxonomy" id="1756150"/>
    <lineage>
        <taxon>Bacteria</taxon>
        <taxon>Pseudomonadati</taxon>
        <taxon>Bacteroidota</taxon>
        <taxon>Flavobacteriia</taxon>
        <taxon>Flavobacteriales</taxon>
        <taxon>Weeksellaceae</taxon>
        <taxon>Elizabethkingia</taxon>
    </lineage>
</organism>
<protein>
    <submittedName>
        <fullName evidence="2">Uncharacterized protein</fullName>
    </submittedName>
</protein>
<keyword evidence="1" id="KW-0472">Membrane</keyword>
<accession>A0ABX3NDZ0</accession>
<evidence type="ECO:0000256" key="1">
    <source>
        <dbReference type="SAM" id="Phobius"/>
    </source>
</evidence>
<keyword evidence="1" id="KW-1133">Transmembrane helix</keyword>
<proteinExistence type="predicted"/>
<evidence type="ECO:0000313" key="3">
    <source>
        <dbReference type="Proteomes" id="UP000190016"/>
    </source>
</evidence>
<sequence length="93" mass="11181">MLKGVFFIYILKILKRVLLTLRIFYLYITYINLYLHALKGMITSYQIQLINTHQPLFAQGIIWFVKGEDIPKIRLPEEFIEHNNKIKELVEKK</sequence>
<comment type="caution">
    <text evidence="2">The sequence shown here is derived from an EMBL/GenBank/DDBJ whole genome shotgun (WGS) entry which is preliminary data.</text>
</comment>
<gene>
    <name evidence="2" type="ORF">BB021_18165</name>
</gene>
<keyword evidence="3" id="KW-1185">Reference proteome</keyword>
<evidence type="ECO:0000313" key="2">
    <source>
        <dbReference type="EMBL" id="OPB94527.1"/>
    </source>
</evidence>
<name>A0ABX3NDZ0_9FLAO</name>
<dbReference type="Proteomes" id="UP000190016">
    <property type="component" value="Unassembled WGS sequence"/>
</dbReference>
<feature type="transmembrane region" description="Helical" evidence="1">
    <location>
        <begin position="6"/>
        <end position="28"/>
    </location>
</feature>